<name>A0A8J3CJP5_9PSEU</name>
<dbReference type="Gene3D" id="1.10.260.40">
    <property type="entry name" value="lambda repressor-like DNA-binding domains"/>
    <property type="match status" value="2"/>
</dbReference>
<dbReference type="Pfam" id="PF13560">
    <property type="entry name" value="HTH_31"/>
    <property type="match status" value="1"/>
</dbReference>
<dbReference type="SUPFAM" id="SSF47413">
    <property type="entry name" value="lambda repressor-like DNA-binding domains"/>
    <property type="match status" value="2"/>
</dbReference>
<dbReference type="GO" id="GO:0003677">
    <property type="term" value="F:DNA binding"/>
    <property type="evidence" value="ECO:0007669"/>
    <property type="project" value="InterPro"/>
</dbReference>
<accession>A0A8J3CJP5</accession>
<evidence type="ECO:0000259" key="1">
    <source>
        <dbReference type="PROSITE" id="PS50943"/>
    </source>
</evidence>
<reference evidence="2" key="1">
    <citation type="journal article" date="2014" name="Int. J. Syst. Evol. Microbiol.">
        <title>Complete genome sequence of Corynebacterium casei LMG S-19264T (=DSM 44701T), isolated from a smear-ripened cheese.</title>
        <authorList>
            <consortium name="US DOE Joint Genome Institute (JGI-PGF)"/>
            <person name="Walter F."/>
            <person name="Albersmeier A."/>
            <person name="Kalinowski J."/>
            <person name="Ruckert C."/>
        </authorList>
    </citation>
    <scope>NUCLEOTIDE SEQUENCE</scope>
    <source>
        <strain evidence="2">CGMCC 4.5737</strain>
    </source>
</reference>
<evidence type="ECO:0000313" key="3">
    <source>
        <dbReference type="Proteomes" id="UP000637578"/>
    </source>
</evidence>
<dbReference type="EMBL" id="BMMK01000044">
    <property type="protein sequence ID" value="GGM79421.1"/>
    <property type="molecule type" value="Genomic_DNA"/>
</dbReference>
<feature type="domain" description="HTH cro/C1-type" evidence="1">
    <location>
        <begin position="14"/>
        <end position="68"/>
    </location>
</feature>
<gene>
    <name evidence="2" type="ORF">GCM10012275_57520</name>
</gene>
<dbReference type="SMART" id="SM00530">
    <property type="entry name" value="HTH_XRE"/>
    <property type="match status" value="2"/>
</dbReference>
<dbReference type="PANTHER" id="PTHR43236">
    <property type="entry name" value="ANTITOXIN HIGA1"/>
    <property type="match status" value="1"/>
</dbReference>
<dbReference type="RefSeq" id="WP_189061571.1">
    <property type="nucleotide sequence ID" value="NZ_BMMK01000044.1"/>
</dbReference>
<dbReference type="AlphaFoldDB" id="A0A8J3CJP5"/>
<proteinExistence type="predicted"/>
<dbReference type="Pfam" id="PF01381">
    <property type="entry name" value="HTH_3"/>
    <property type="match status" value="1"/>
</dbReference>
<feature type="domain" description="HTH cro/C1-type" evidence="1">
    <location>
        <begin position="78"/>
        <end position="132"/>
    </location>
</feature>
<reference evidence="2" key="2">
    <citation type="submission" date="2020-09" db="EMBL/GenBank/DDBJ databases">
        <authorList>
            <person name="Sun Q."/>
            <person name="Zhou Y."/>
        </authorList>
    </citation>
    <scope>NUCLEOTIDE SEQUENCE</scope>
    <source>
        <strain evidence="2">CGMCC 4.5737</strain>
    </source>
</reference>
<dbReference type="CDD" id="cd00093">
    <property type="entry name" value="HTH_XRE"/>
    <property type="match status" value="2"/>
</dbReference>
<dbReference type="Proteomes" id="UP000637578">
    <property type="component" value="Unassembled WGS sequence"/>
</dbReference>
<dbReference type="PANTHER" id="PTHR43236:SF2">
    <property type="entry name" value="BLL0069 PROTEIN"/>
    <property type="match status" value="1"/>
</dbReference>
<organism evidence="2 3">
    <name type="scientific">Longimycelium tulufanense</name>
    <dbReference type="NCBI Taxonomy" id="907463"/>
    <lineage>
        <taxon>Bacteria</taxon>
        <taxon>Bacillati</taxon>
        <taxon>Actinomycetota</taxon>
        <taxon>Actinomycetes</taxon>
        <taxon>Pseudonocardiales</taxon>
        <taxon>Pseudonocardiaceae</taxon>
        <taxon>Longimycelium</taxon>
    </lineage>
</organism>
<keyword evidence="3" id="KW-1185">Reference proteome</keyword>
<sequence>MGRRGIRGFDPNRLRTARTQAGLTLAELSTLSGVSAQTLSQWELGRTQPTPKPLAAVAKALDTTPHTLTALDADEVQLDDLRSRAGLTITEAAAALRIGETTLRELEHGRRPPSTDLIDALATLYRVTPDVVRTAAVRTRRDRVAHIAAKLDHRR</sequence>
<dbReference type="PROSITE" id="PS50943">
    <property type="entry name" value="HTH_CROC1"/>
    <property type="match status" value="2"/>
</dbReference>
<dbReference type="InterPro" id="IPR052345">
    <property type="entry name" value="Rad_response_metalloprotease"/>
</dbReference>
<dbReference type="InterPro" id="IPR010982">
    <property type="entry name" value="Lambda_DNA-bd_dom_sf"/>
</dbReference>
<protein>
    <recommendedName>
        <fullName evidence="1">HTH cro/C1-type domain-containing protein</fullName>
    </recommendedName>
</protein>
<comment type="caution">
    <text evidence="2">The sequence shown here is derived from an EMBL/GenBank/DDBJ whole genome shotgun (WGS) entry which is preliminary data.</text>
</comment>
<dbReference type="InterPro" id="IPR001387">
    <property type="entry name" value="Cro/C1-type_HTH"/>
</dbReference>
<evidence type="ECO:0000313" key="2">
    <source>
        <dbReference type="EMBL" id="GGM79421.1"/>
    </source>
</evidence>